<gene>
    <name evidence="1" type="ORF">SAMN05443999_12418</name>
</gene>
<organism evidence="1 2">
    <name type="scientific">Roseovarius azorensis</name>
    <dbReference type="NCBI Taxonomy" id="1287727"/>
    <lineage>
        <taxon>Bacteria</taxon>
        <taxon>Pseudomonadati</taxon>
        <taxon>Pseudomonadota</taxon>
        <taxon>Alphaproteobacteria</taxon>
        <taxon>Rhodobacterales</taxon>
        <taxon>Roseobacteraceae</taxon>
        <taxon>Roseovarius</taxon>
    </lineage>
</organism>
<sequence length="264" mass="29441">MGAIGLAPSLSKTLVLKGGAVMALAFKSNRVTGDVDFTSMAEPADLTEKIITELNEVLPRTAIKLGYPDLLCRVQSVKKMPRAENFEDHEFPALRVRIGSAKRGTGEEARLADGKASRVLDVEISFRDQVYAFQELNLHGAGVAVRAFTIHELIAEKFRALLQQTIRKRNRRQDVYDIAFLIGEHDFSGADKTAILTTLIEKCRSRGIEAKPESMDDPEIKQRAQADWETLALEIGDLPPFEERFALMRDLYVSLPWGSIKKAL</sequence>
<dbReference type="Proteomes" id="UP000199582">
    <property type="component" value="Unassembled WGS sequence"/>
</dbReference>
<dbReference type="InterPro" id="IPR014942">
    <property type="entry name" value="AbiEii"/>
</dbReference>
<reference evidence="1 2" key="1">
    <citation type="submission" date="2016-10" db="EMBL/GenBank/DDBJ databases">
        <authorList>
            <person name="de Groot N.N."/>
        </authorList>
    </citation>
    <scope>NUCLEOTIDE SEQUENCE [LARGE SCALE GENOMIC DNA]</scope>
    <source>
        <strain evidence="1 2">DSM 100674</strain>
    </source>
</reference>
<dbReference type="Pfam" id="PF08843">
    <property type="entry name" value="AbiEii"/>
    <property type="match status" value="1"/>
</dbReference>
<evidence type="ECO:0000313" key="1">
    <source>
        <dbReference type="EMBL" id="SEM37594.1"/>
    </source>
</evidence>
<keyword evidence="1" id="KW-0808">Transferase</keyword>
<name>A0A1H7XVB6_9RHOB</name>
<proteinExistence type="predicted"/>
<protein>
    <submittedName>
        <fullName evidence="1">Nucleotidyl transferase AbiEii toxin, Type IV TA system</fullName>
    </submittedName>
</protein>
<dbReference type="AlphaFoldDB" id="A0A1H7XVB6"/>
<keyword evidence="2" id="KW-1185">Reference proteome</keyword>
<evidence type="ECO:0000313" key="2">
    <source>
        <dbReference type="Proteomes" id="UP000199582"/>
    </source>
</evidence>
<dbReference type="EMBL" id="FOAG01000024">
    <property type="protein sequence ID" value="SEM37594.1"/>
    <property type="molecule type" value="Genomic_DNA"/>
</dbReference>
<dbReference type="GO" id="GO:0016740">
    <property type="term" value="F:transferase activity"/>
    <property type="evidence" value="ECO:0007669"/>
    <property type="project" value="UniProtKB-KW"/>
</dbReference>
<dbReference type="STRING" id="1287727.SAMN05443999_12418"/>
<accession>A0A1H7XVB6</accession>